<dbReference type="GO" id="GO:0019464">
    <property type="term" value="P:glycine decarboxylation via glycine cleavage system"/>
    <property type="evidence" value="ECO:0007669"/>
    <property type="project" value="UniProtKB-UniRule"/>
</dbReference>
<dbReference type="NCBIfam" id="NF002270">
    <property type="entry name" value="PRK01202.1"/>
    <property type="match status" value="1"/>
</dbReference>
<dbReference type="InterPro" id="IPR017453">
    <property type="entry name" value="GCV_H_sub"/>
</dbReference>
<feature type="domain" description="Lipoyl-binding" evidence="5">
    <location>
        <begin position="28"/>
        <end position="110"/>
    </location>
</feature>
<evidence type="ECO:0000256" key="2">
    <source>
        <dbReference type="ARBA" id="ARBA00022823"/>
    </source>
</evidence>
<sequence length="132" mass="14559">MKDIAELRFPENLRYAADHEWVRREAEEAVIGISDYAQDQLGDVVYVELPKVGAHFEKGDVFGTVESVKAVSELIAPLSGEVIAVNAALENTPDLVNSDPYGEGWMIRIRCAQPAQYDELMASDAYVAMLKG</sequence>
<dbReference type="InterPro" id="IPR003016">
    <property type="entry name" value="2-oxoA_DH_lipoyl-BS"/>
</dbReference>
<reference evidence="6" key="1">
    <citation type="journal article" date="2020" name="mSystems">
        <title>Genome- and Community-Level Interaction Insights into Carbon Utilization and Element Cycling Functions of Hydrothermarchaeota in Hydrothermal Sediment.</title>
        <authorList>
            <person name="Zhou Z."/>
            <person name="Liu Y."/>
            <person name="Xu W."/>
            <person name="Pan J."/>
            <person name="Luo Z.H."/>
            <person name="Li M."/>
        </authorList>
    </citation>
    <scope>NUCLEOTIDE SEQUENCE [LARGE SCALE GENOMIC DNA]</scope>
    <source>
        <strain evidence="6">SpSt-477</strain>
    </source>
</reference>
<comment type="function">
    <text evidence="3">The glycine cleavage system catalyzes the degradation of glycine. The H protein shuttles the methylamine group of glycine from the P protein to the T protein.</text>
</comment>
<dbReference type="HAMAP" id="MF_00272">
    <property type="entry name" value="GcvH"/>
    <property type="match status" value="1"/>
</dbReference>
<dbReference type="GO" id="GO:0005737">
    <property type="term" value="C:cytoplasm"/>
    <property type="evidence" value="ECO:0007669"/>
    <property type="project" value="TreeGrafter"/>
</dbReference>
<dbReference type="PROSITE" id="PS00189">
    <property type="entry name" value="LIPOYL"/>
    <property type="match status" value="1"/>
</dbReference>
<dbReference type="InterPro" id="IPR002930">
    <property type="entry name" value="GCV_H"/>
</dbReference>
<gene>
    <name evidence="3 6" type="primary">gcvH</name>
    <name evidence="6" type="ORF">ENS29_04675</name>
</gene>
<dbReference type="AlphaFoldDB" id="A0A7C4RR53"/>
<accession>A0A7C4RR53</accession>
<dbReference type="PANTHER" id="PTHR11715">
    <property type="entry name" value="GLYCINE CLEAVAGE SYSTEM H PROTEIN"/>
    <property type="match status" value="1"/>
</dbReference>
<evidence type="ECO:0000313" key="6">
    <source>
        <dbReference type="EMBL" id="HGU32134.1"/>
    </source>
</evidence>
<comment type="caution">
    <text evidence="6">The sequence shown here is derived from an EMBL/GenBank/DDBJ whole genome shotgun (WGS) entry which is preliminary data.</text>
</comment>
<dbReference type="PROSITE" id="PS50968">
    <property type="entry name" value="BIOTINYL_LIPOYL"/>
    <property type="match status" value="1"/>
</dbReference>
<protein>
    <recommendedName>
        <fullName evidence="3">Glycine cleavage system H protein</fullName>
    </recommendedName>
</protein>
<dbReference type="Gene3D" id="2.40.50.100">
    <property type="match status" value="1"/>
</dbReference>
<dbReference type="GO" id="GO:0009249">
    <property type="term" value="P:protein lipoylation"/>
    <property type="evidence" value="ECO:0007669"/>
    <property type="project" value="TreeGrafter"/>
</dbReference>
<dbReference type="Pfam" id="PF01597">
    <property type="entry name" value="GCV_H"/>
    <property type="match status" value="1"/>
</dbReference>
<dbReference type="InterPro" id="IPR033753">
    <property type="entry name" value="GCV_H/Fam206"/>
</dbReference>
<feature type="modified residue" description="N6-lipoyllysine" evidence="3 4">
    <location>
        <position position="69"/>
    </location>
</feature>
<comment type="subunit">
    <text evidence="3">The glycine cleavage system is composed of four proteins: P, T, L and H.</text>
</comment>
<proteinExistence type="inferred from homology"/>
<evidence type="ECO:0000256" key="4">
    <source>
        <dbReference type="PIRSR" id="PIRSR617453-50"/>
    </source>
</evidence>
<dbReference type="NCBIfam" id="TIGR00527">
    <property type="entry name" value="gcvH"/>
    <property type="match status" value="1"/>
</dbReference>
<dbReference type="EMBL" id="DSUH01000104">
    <property type="protein sequence ID" value="HGU32134.1"/>
    <property type="molecule type" value="Genomic_DNA"/>
</dbReference>
<organism evidence="6">
    <name type="scientific">Desulfatirhabdium butyrativorans</name>
    <dbReference type="NCBI Taxonomy" id="340467"/>
    <lineage>
        <taxon>Bacteria</taxon>
        <taxon>Pseudomonadati</taxon>
        <taxon>Thermodesulfobacteriota</taxon>
        <taxon>Desulfobacteria</taxon>
        <taxon>Desulfobacterales</taxon>
        <taxon>Desulfatirhabdiaceae</taxon>
        <taxon>Desulfatirhabdium</taxon>
    </lineage>
</organism>
<dbReference type="InterPro" id="IPR011053">
    <property type="entry name" value="Single_hybrid_motif"/>
</dbReference>
<comment type="similarity">
    <text evidence="1 3">Belongs to the GcvH family.</text>
</comment>
<dbReference type="GO" id="GO:0005960">
    <property type="term" value="C:glycine cleavage complex"/>
    <property type="evidence" value="ECO:0007669"/>
    <property type="project" value="InterPro"/>
</dbReference>
<evidence type="ECO:0000259" key="5">
    <source>
        <dbReference type="PROSITE" id="PS50968"/>
    </source>
</evidence>
<dbReference type="InterPro" id="IPR000089">
    <property type="entry name" value="Biotin_lipoyl"/>
</dbReference>
<name>A0A7C4RR53_9BACT</name>
<comment type="cofactor">
    <cofactor evidence="3">
        <name>(R)-lipoate</name>
        <dbReference type="ChEBI" id="CHEBI:83088"/>
    </cofactor>
    <text evidence="3">Binds 1 lipoyl cofactor covalently.</text>
</comment>
<dbReference type="SUPFAM" id="SSF51230">
    <property type="entry name" value="Single hybrid motif"/>
    <property type="match status" value="1"/>
</dbReference>
<dbReference type="CDD" id="cd06848">
    <property type="entry name" value="GCS_H"/>
    <property type="match status" value="1"/>
</dbReference>
<evidence type="ECO:0000256" key="3">
    <source>
        <dbReference type="HAMAP-Rule" id="MF_00272"/>
    </source>
</evidence>
<evidence type="ECO:0000256" key="1">
    <source>
        <dbReference type="ARBA" id="ARBA00009249"/>
    </source>
</evidence>
<dbReference type="PANTHER" id="PTHR11715:SF3">
    <property type="entry name" value="GLYCINE CLEAVAGE SYSTEM H PROTEIN-RELATED"/>
    <property type="match status" value="1"/>
</dbReference>
<keyword evidence="2 3" id="KW-0450">Lipoyl</keyword>